<reference evidence="1" key="1">
    <citation type="journal article" date="2014" name="Int. J. Syst. Evol. Microbiol.">
        <title>Complete genome sequence of Corynebacterium casei LMG S-19264T (=DSM 44701T), isolated from a smear-ripened cheese.</title>
        <authorList>
            <consortium name="US DOE Joint Genome Institute (JGI-PGF)"/>
            <person name="Walter F."/>
            <person name="Albersmeier A."/>
            <person name="Kalinowski J."/>
            <person name="Ruckert C."/>
        </authorList>
    </citation>
    <scope>NUCLEOTIDE SEQUENCE</scope>
    <source>
        <strain evidence="1">CGMCC 4.7679</strain>
    </source>
</reference>
<dbReference type="AlphaFoldDB" id="A0A8H9IXW7"/>
<proteinExistence type="predicted"/>
<sequence>MAASTRRAVSGCTAGSSFTTRDTVLMLTPASRATSLIVARLAVGPRVPSDNVVIVLGISHVRDTFVNGPNEMTDVFRGTYGVSPVRNETGSGMILDPLVSR</sequence>
<evidence type="ECO:0000313" key="2">
    <source>
        <dbReference type="Proteomes" id="UP000658656"/>
    </source>
</evidence>
<keyword evidence="2" id="KW-1185">Reference proteome</keyword>
<dbReference type="EMBL" id="BNAV01000002">
    <property type="protein sequence ID" value="GHF47906.1"/>
    <property type="molecule type" value="Genomic_DNA"/>
</dbReference>
<organism evidence="1 2">
    <name type="scientific">Amycolatopsis bartoniae</name>
    <dbReference type="NCBI Taxonomy" id="941986"/>
    <lineage>
        <taxon>Bacteria</taxon>
        <taxon>Bacillati</taxon>
        <taxon>Actinomycetota</taxon>
        <taxon>Actinomycetes</taxon>
        <taxon>Pseudonocardiales</taxon>
        <taxon>Pseudonocardiaceae</taxon>
        <taxon>Amycolatopsis</taxon>
    </lineage>
</organism>
<gene>
    <name evidence="1" type="ORF">GCM10017566_21470</name>
</gene>
<dbReference type="Proteomes" id="UP000658656">
    <property type="component" value="Unassembled WGS sequence"/>
</dbReference>
<reference evidence="1" key="2">
    <citation type="submission" date="2020-09" db="EMBL/GenBank/DDBJ databases">
        <authorList>
            <person name="Sun Q."/>
            <person name="Zhou Y."/>
        </authorList>
    </citation>
    <scope>NUCLEOTIDE SEQUENCE</scope>
    <source>
        <strain evidence="1">CGMCC 4.7679</strain>
    </source>
</reference>
<protein>
    <submittedName>
        <fullName evidence="1">Uncharacterized protein</fullName>
    </submittedName>
</protein>
<evidence type="ECO:0000313" key="1">
    <source>
        <dbReference type="EMBL" id="GHF47906.1"/>
    </source>
</evidence>
<accession>A0A8H9IXW7</accession>
<name>A0A8H9IXW7_9PSEU</name>
<comment type="caution">
    <text evidence="1">The sequence shown here is derived from an EMBL/GenBank/DDBJ whole genome shotgun (WGS) entry which is preliminary data.</text>
</comment>